<keyword evidence="6" id="KW-0677">Repeat</keyword>
<dbReference type="InterPro" id="IPR020806">
    <property type="entry name" value="PKS_PP-bd"/>
</dbReference>
<dbReference type="InterPro" id="IPR006162">
    <property type="entry name" value="Ppantetheine_attach_site"/>
</dbReference>
<proteinExistence type="inferred from homology"/>
<sequence length="2578" mass="294037">MSVQEIQNVYPLTPMQEGMLFHALLDTDSSAYVEQVSLRVEGNLQIHLLEKSLNLLIARYDVLRTAFVSKEVDQPLQVVFRERSTTISYTNLSHLHASEQIEWINQYKRDDQRHGFDLEEDRLLRMRVFKLTDEAYQIVWSFHHILMDGWCLSLLAKDLFAFYTSLEKMEPAKLGPVYPYSDYFTWLEEQDQEQALDYWKDYLDGVEESSVVPPQLLQKPETSYVYRRHGFAFDRETTEGLEKLAATHEVTLSTVMHALWGLLLRKYNGSNDIVFGSVVSGRPPELPGMETMVGLFINSVPLRIRMEPDVRLTELLGKIHHDMLEANHYSYVSIADIQSHTPLKNKLIQHVLVFENVPMDVQVVSEQGLAPSIRVTETHMDEHTNYDLDVTLFPQQELEVLLTYNGHVYDEDFMKRLEGHWRRLAAQLLAQPDRPLHELDLLTGEEKKELLHTFQPQPASYQLDKTAFQHFERHAREHPDRIAVKVEDVTYTYKEINEGANRIAHMLLRKGIRKGDLIGIHMDRSPVMIESILGVWKAGGAYIPLDVQHPIARKQAILRQANAACVLLYGDQGLQGWDERSSATLIRLDQLALELSEEKTCNPGLDIGLDDLCYCLFTSGSTGIPKGVMIEHLGMVNHILAEAELLDLDATLVFAQNAHHCFDISVWQMFGALTLGGTTVIYSEERVLQPGAFLQQLQADHVTLLEVVPSYLHVMLDEMHAQSVRLDQLTHLLITGETAPLPLVQRWFEWCPDIPMINAYGPAEASDDTCQYRMNKPPEGVKQVPIGKPLPNVRMYVVDADMKLCPIGIQGELCVAGIPVGRGYLHEEDRTRSVFLDDPFVSTSRDRMYRTGDLGKWLPDGNLQFLGRKDHQVKLRGFRIELGEIESQMVQHEEVKESVVVIQDDDRADKQLCAYYTSRHDLSPAQLKADIEGLLPSYMVPAHFIRMDELPLNTSGKIDRKRLPKPTSQQGEKLTPPRNAMDQALLHIWSEVLGTERLDIETHFFECGGHSLKATILVSKVYETCEIELSVRDIFKYPTIAALSDELRVRGKGSTSPIPVVEKRGSYEVSASQKRLFVLHELEESQSTAYNMPVAYYVQGNLDVPRFRAVIDALIERHEILRTSFHSNEGQIEQVIHTEMAWHLQYEQLEQASEAETDRIMRDFIQPFQLDQGPLFRMKLLQLAPKETILLLDMHHIISDGVSGKRMLMEVMALYEGKTLPALRIQYKDYAAWHNQRMEGEAFRELEQYWLEVFEGELPVLNLPLDRPRPVVQSFRGSTYRFRADEDLSAKIRSFCVKERTTPFAFLFAAYHILLMKYSGQHDIIVGTPVSGREHPDVQPLLGMLVQTLAIRTSPQPDLMAAQFVKQVAEQTWTAMAHQDYPFERLMDQLDMTRDVSRNPLFDTMFSFFEAEDQEFELHDMNITAYNMNHDVAKFDLMLDAFMDENAFYFDLQYGTDLFHAETVQAMADHYLQILSQLIADPQQLLGQIDMLTASEKNRILQDFNGKRADYAFDRTLCERFEMVAAKNPERLVLRCEQQTLTYGQLNRKVNQLARYLQRLGLRREDICAVMLERSPEFVTSVLAIWKAGGAYVPMDVQAGDQRKRTILEECQARFLLTSSTYADQLETEYEGGKVICLDRVQSELECEEITDLSDKPQPDHLAYVLFTSGSTGKPKGVMIEHKGMLNHLLAEVDELLLDESWVFAQNAHQCFDISVWQLFGPLAIGGMTVIYSSERVLDVARFTQSVIEDGVTLLEVVPTYLHVMMDEIEGKQLQASLSESLKALMITGEAVKPNLVRRWFELCPDIPMINAYGPAEASDDVTQYVMHRPPVSRLSIPIGKPLPNNQLYVVDQQMKLCPIGVVGELCVAGIGVGRGYIHDADRTAQSFMMDPFSAQRQRLYRTGDMARWLSDGTLEYIGRQDFQVKIRGFRIELEEIEVVLLQQPSILEAVVVAKDVKEGSPYLCAYVVSGKEMDEVQLKKQLADVLPAYMIPAYIVCLDHLPLLENGKVNRHALPEPARKLGLDHAQVEPRNELEALLVDIWQQVLGIEKIGISHHFFELGGDSIKAIQITSRLNQHGYQLKMRDLFQHPQIENLVPYIRSVRREIDQGIVSGNVPLTAIQHWFFDHSFVHSHHWNQAVMLHARERFDEEMLKTVFTRIMEHHDALRMVYHIEHDQWVQENRGMCDGLFELETLHIPHASHLETEAGIFTQQLQSSLNLQEGPLVKLGLIRAEPGDHLLIVVHHLVMDGISWRILFEDLATAYGQLQSGLSIQLPPKTDSYKSWAAACSDYATSPEMLREQAYWREVESMDMAPLPKDTYNGDIRVLNNQTAHFALPMADTSLLMGPVHHAYRTEINDVLLTAIGLAVKKWASRQQILVCLEGHGREEELTDLDTSRTIGWFTSTFPVILNMSHDESLSYQLKSVKESLRRVPKKGAGYGILKYLTPAAYKPDMTFQLQPEIKFNYLGQFDEDVQTDVFQLSPLSHGQTASPESRREVALDIGGIVENGVFTLSITYSQGEYTAGTIAHIGHLFIESLQQIIQHCMEKETTEMTPSDVGGEDVSIEELDAILSFYDS</sequence>
<comment type="caution">
    <text evidence="11">The sequence shown here is derived from an EMBL/GenBank/DDBJ whole genome shotgun (WGS) entry which is preliminary data.</text>
</comment>
<keyword evidence="8" id="KW-0511">Multifunctional enzyme</keyword>
<evidence type="ECO:0000256" key="4">
    <source>
        <dbReference type="ARBA" id="ARBA00022553"/>
    </source>
</evidence>
<dbReference type="InterPro" id="IPR001242">
    <property type="entry name" value="Condensation_dom"/>
</dbReference>
<dbReference type="InterPro" id="IPR025110">
    <property type="entry name" value="AMP-bd_C"/>
</dbReference>
<comment type="similarity">
    <text evidence="2">Belongs to the ATP-dependent AMP-binding enzyme family.</text>
</comment>
<dbReference type="CDD" id="cd19531">
    <property type="entry name" value="LCL_NRPS-like"/>
    <property type="match status" value="1"/>
</dbReference>
<dbReference type="SMART" id="SM00823">
    <property type="entry name" value="PKS_PP"/>
    <property type="match status" value="2"/>
</dbReference>
<evidence type="ECO:0000256" key="7">
    <source>
        <dbReference type="ARBA" id="ARBA00023194"/>
    </source>
</evidence>
<keyword evidence="7" id="KW-0045">Antibiotic biosynthesis</keyword>
<dbReference type="PROSITE" id="PS50075">
    <property type="entry name" value="CARRIER"/>
    <property type="match status" value="2"/>
</dbReference>
<dbReference type="CDD" id="cd19534">
    <property type="entry name" value="E_NRPS"/>
    <property type="match status" value="1"/>
</dbReference>
<evidence type="ECO:0000256" key="5">
    <source>
        <dbReference type="ARBA" id="ARBA00022598"/>
    </source>
</evidence>
<dbReference type="CDD" id="cd05930">
    <property type="entry name" value="A_NRPS"/>
    <property type="match status" value="2"/>
</dbReference>
<dbReference type="NCBIfam" id="NF003417">
    <property type="entry name" value="PRK04813.1"/>
    <property type="match status" value="2"/>
</dbReference>
<dbReference type="Gene3D" id="3.30.559.30">
    <property type="entry name" value="Nonribosomal peptide synthetase, condensation domain"/>
    <property type="match status" value="3"/>
</dbReference>
<dbReference type="Pfam" id="PF00501">
    <property type="entry name" value="AMP-binding"/>
    <property type="match status" value="2"/>
</dbReference>
<organism evidence="11 12">
    <name type="scientific">Marinicrinis sediminis</name>
    <dbReference type="NCBI Taxonomy" id="1652465"/>
    <lineage>
        <taxon>Bacteria</taxon>
        <taxon>Bacillati</taxon>
        <taxon>Bacillota</taxon>
        <taxon>Bacilli</taxon>
        <taxon>Bacillales</taxon>
        <taxon>Paenibacillaceae</taxon>
    </lineage>
</organism>
<evidence type="ECO:0000256" key="2">
    <source>
        <dbReference type="ARBA" id="ARBA00006432"/>
    </source>
</evidence>
<accession>A0ABW5RAF5</accession>
<dbReference type="EMBL" id="JBHUMM010000013">
    <property type="protein sequence ID" value="MFD2671574.1"/>
    <property type="molecule type" value="Genomic_DNA"/>
</dbReference>
<dbReference type="InterPro" id="IPR036736">
    <property type="entry name" value="ACP-like_sf"/>
</dbReference>
<dbReference type="SUPFAM" id="SSF47336">
    <property type="entry name" value="ACP-like"/>
    <property type="match status" value="2"/>
</dbReference>
<dbReference type="Pfam" id="PF00550">
    <property type="entry name" value="PP-binding"/>
    <property type="match status" value="2"/>
</dbReference>
<dbReference type="InterPro" id="IPR009081">
    <property type="entry name" value="PP-bd_ACP"/>
</dbReference>
<evidence type="ECO:0000313" key="11">
    <source>
        <dbReference type="EMBL" id="MFD2671574.1"/>
    </source>
</evidence>
<keyword evidence="12" id="KW-1185">Reference proteome</keyword>
<dbReference type="Gene3D" id="1.10.1200.10">
    <property type="entry name" value="ACP-like"/>
    <property type="match status" value="2"/>
</dbReference>
<dbReference type="PANTHER" id="PTHR45527">
    <property type="entry name" value="NONRIBOSOMAL PEPTIDE SYNTHETASE"/>
    <property type="match status" value="1"/>
</dbReference>
<feature type="domain" description="Carrier" evidence="10">
    <location>
        <begin position="976"/>
        <end position="1051"/>
    </location>
</feature>
<dbReference type="Pfam" id="PF00668">
    <property type="entry name" value="Condensation"/>
    <property type="match status" value="3"/>
</dbReference>
<evidence type="ECO:0000259" key="10">
    <source>
        <dbReference type="PROSITE" id="PS50075"/>
    </source>
</evidence>
<dbReference type="Gene3D" id="3.40.50.980">
    <property type="match status" value="4"/>
</dbReference>
<feature type="domain" description="Carrier" evidence="10">
    <location>
        <begin position="2030"/>
        <end position="2104"/>
    </location>
</feature>
<dbReference type="CDD" id="cd19543">
    <property type="entry name" value="DCL_NRPS"/>
    <property type="match status" value="1"/>
</dbReference>
<dbReference type="Gene3D" id="2.30.38.10">
    <property type="entry name" value="Luciferase, Domain 3"/>
    <property type="match status" value="2"/>
</dbReference>
<dbReference type="NCBIfam" id="TIGR01733">
    <property type="entry name" value="AA-adenyl-dom"/>
    <property type="match status" value="2"/>
</dbReference>
<dbReference type="NCBIfam" id="TIGR01720">
    <property type="entry name" value="NRPS-para261"/>
    <property type="match status" value="1"/>
</dbReference>
<dbReference type="Gene3D" id="3.30.559.10">
    <property type="entry name" value="Chloramphenicol acetyltransferase-like domain"/>
    <property type="match status" value="3"/>
</dbReference>
<gene>
    <name evidence="11" type="ORF">ACFSUC_08150</name>
</gene>
<evidence type="ECO:0000313" key="12">
    <source>
        <dbReference type="Proteomes" id="UP001597497"/>
    </source>
</evidence>
<comment type="cofactor">
    <cofactor evidence="1">
        <name>pantetheine 4'-phosphate</name>
        <dbReference type="ChEBI" id="CHEBI:47942"/>
    </cofactor>
</comment>
<dbReference type="InterPro" id="IPR000873">
    <property type="entry name" value="AMP-dep_synth/lig_dom"/>
</dbReference>
<evidence type="ECO:0000256" key="9">
    <source>
        <dbReference type="SAM" id="MobiDB-lite"/>
    </source>
</evidence>
<feature type="region of interest" description="Disordered" evidence="9">
    <location>
        <begin position="956"/>
        <end position="976"/>
    </location>
</feature>
<dbReference type="InterPro" id="IPR023213">
    <property type="entry name" value="CAT-like_dom_sf"/>
</dbReference>
<dbReference type="Proteomes" id="UP001597497">
    <property type="component" value="Unassembled WGS sequence"/>
</dbReference>
<dbReference type="Gene3D" id="3.30.300.30">
    <property type="match status" value="2"/>
</dbReference>
<dbReference type="PROSITE" id="PS00012">
    <property type="entry name" value="PHOSPHOPANTETHEINE"/>
    <property type="match status" value="1"/>
</dbReference>
<dbReference type="Pfam" id="PF13193">
    <property type="entry name" value="AMP-binding_C"/>
    <property type="match status" value="2"/>
</dbReference>
<keyword evidence="4" id="KW-0597">Phosphoprotein</keyword>
<evidence type="ECO:0000256" key="1">
    <source>
        <dbReference type="ARBA" id="ARBA00001957"/>
    </source>
</evidence>
<name>A0ABW5RAF5_9BACL</name>
<dbReference type="InterPro" id="IPR045851">
    <property type="entry name" value="AMP-bd_C_sf"/>
</dbReference>
<keyword evidence="5" id="KW-0436">Ligase</keyword>
<keyword evidence="3" id="KW-0596">Phosphopantetheine</keyword>
<evidence type="ECO:0000256" key="8">
    <source>
        <dbReference type="ARBA" id="ARBA00023268"/>
    </source>
</evidence>
<dbReference type="InterPro" id="IPR010060">
    <property type="entry name" value="NRPS_synth"/>
</dbReference>
<reference evidence="12" key="1">
    <citation type="journal article" date="2019" name="Int. J. Syst. Evol. Microbiol.">
        <title>The Global Catalogue of Microorganisms (GCM) 10K type strain sequencing project: providing services to taxonomists for standard genome sequencing and annotation.</title>
        <authorList>
            <consortium name="The Broad Institute Genomics Platform"/>
            <consortium name="The Broad Institute Genome Sequencing Center for Infectious Disease"/>
            <person name="Wu L."/>
            <person name="Ma J."/>
        </authorList>
    </citation>
    <scope>NUCLEOTIDE SEQUENCE [LARGE SCALE GENOMIC DNA]</scope>
    <source>
        <strain evidence="12">KCTC 33676</strain>
    </source>
</reference>
<protein>
    <submittedName>
        <fullName evidence="11">Amino acid adenylation domain-containing protein</fullName>
    </submittedName>
</protein>
<dbReference type="InterPro" id="IPR020845">
    <property type="entry name" value="AMP-binding_CS"/>
</dbReference>
<evidence type="ECO:0000256" key="6">
    <source>
        <dbReference type="ARBA" id="ARBA00022737"/>
    </source>
</evidence>
<dbReference type="InterPro" id="IPR010071">
    <property type="entry name" value="AA_adenyl_dom"/>
</dbReference>
<dbReference type="PANTHER" id="PTHR45527:SF1">
    <property type="entry name" value="FATTY ACID SYNTHASE"/>
    <property type="match status" value="1"/>
</dbReference>
<dbReference type="SUPFAM" id="SSF52777">
    <property type="entry name" value="CoA-dependent acyltransferases"/>
    <property type="match status" value="6"/>
</dbReference>
<dbReference type="RefSeq" id="WP_379929049.1">
    <property type="nucleotide sequence ID" value="NZ_JBHUMM010000013.1"/>
</dbReference>
<dbReference type="PROSITE" id="PS00455">
    <property type="entry name" value="AMP_BINDING"/>
    <property type="match status" value="1"/>
</dbReference>
<evidence type="ECO:0000256" key="3">
    <source>
        <dbReference type="ARBA" id="ARBA00022450"/>
    </source>
</evidence>
<dbReference type="SUPFAM" id="SSF56801">
    <property type="entry name" value="Acetyl-CoA synthetase-like"/>
    <property type="match status" value="2"/>
</dbReference>